<evidence type="ECO:0000313" key="3">
    <source>
        <dbReference type="Proteomes" id="UP000325780"/>
    </source>
</evidence>
<keyword evidence="3" id="KW-1185">Reference proteome</keyword>
<feature type="region of interest" description="Disordered" evidence="1">
    <location>
        <begin position="159"/>
        <end position="180"/>
    </location>
</feature>
<accession>A0A5N6TG07</accession>
<dbReference type="AlphaFoldDB" id="A0A5N6TG07"/>
<protein>
    <submittedName>
        <fullName evidence="2">Uncharacterized protein</fullName>
    </submittedName>
</protein>
<sequence>MPAPIEDHEPVVPVRELEADEEYVMEAFERHANHCTRCVTPLKAYKKGHSLCERGHQYATDVAQYLYSKNGKSYSVLDREYTQPTLVKIPRDCWAVRALLLAIEDGLSLERKEKTPVQDRKPIISYDRTYPIPPRRSTSQQRVACNEIIEREPRNTRRPRVIVYSPRSSPSRGSLYESDAAERRRFKESSRIYRPSEYHR</sequence>
<evidence type="ECO:0000256" key="1">
    <source>
        <dbReference type="SAM" id="MobiDB-lite"/>
    </source>
</evidence>
<reference evidence="2 3" key="1">
    <citation type="submission" date="2019-04" db="EMBL/GenBank/DDBJ databases">
        <title>Friends and foes A comparative genomics study of 23 Aspergillus species from section Flavi.</title>
        <authorList>
            <consortium name="DOE Joint Genome Institute"/>
            <person name="Kjaerbolling I."/>
            <person name="Vesth T."/>
            <person name="Frisvad J.C."/>
            <person name="Nybo J.L."/>
            <person name="Theobald S."/>
            <person name="Kildgaard S."/>
            <person name="Isbrandt T."/>
            <person name="Kuo A."/>
            <person name="Sato A."/>
            <person name="Lyhne E.K."/>
            <person name="Kogle M.E."/>
            <person name="Wiebenga A."/>
            <person name="Kun R.S."/>
            <person name="Lubbers R.J."/>
            <person name="Makela M.R."/>
            <person name="Barry K."/>
            <person name="Chovatia M."/>
            <person name="Clum A."/>
            <person name="Daum C."/>
            <person name="Haridas S."/>
            <person name="He G."/>
            <person name="LaButti K."/>
            <person name="Lipzen A."/>
            <person name="Mondo S."/>
            <person name="Riley R."/>
            <person name="Salamov A."/>
            <person name="Simmons B.A."/>
            <person name="Magnuson J.K."/>
            <person name="Henrissat B."/>
            <person name="Mortensen U.H."/>
            <person name="Larsen T.O."/>
            <person name="Devries R.P."/>
            <person name="Grigoriev I.V."/>
            <person name="Machida M."/>
            <person name="Baker S.E."/>
            <person name="Andersen M.R."/>
        </authorList>
    </citation>
    <scope>NUCLEOTIDE SEQUENCE [LARGE SCALE GENOMIC DNA]</scope>
    <source>
        <strain evidence="2 3">IBT 18842</strain>
    </source>
</reference>
<proteinExistence type="predicted"/>
<dbReference type="EMBL" id="ML742377">
    <property type="protein sequence ID" value="KAE8145170.1"/>
    <property type="molecule type" value="Genomic_DNA"/>
</dbReference>
<name>A0A5N6TG07_ASPAV</name>
<organism evidence="2 3">
    <name type="scientific">Aspergillus avenaceus</name>
    <dbReference type="NCBI Taxonomy" id="36643"/>
    <lineage>
        <taxon>Eukaryota</taxon>
        <taxon>Fungi</taxon>
        <taxon>Dikarya</taxon>
        <taxon>Ascomycota</taxon>
        <taxon>Pezizomycotina</taxon>
        <taxon>Eurotiomycetes</taxon>
        <taxon>Eurotiomycetidae</taxon>
        <taxon>Eurotiales</taxon>
        <taxon>Aspergillaceae</taxon>
        <taxon>Aspergillus</taxon>
        <taxon>Aspergillus subgen. Circumdati</taxon>
    </lineage>
</organism>
<dbReference type="Proteomes" id="UP000325780">
    <property type="component" value="Unassembled WGS sequence"/>
</dbReference>
<gene>
    <name evidence="2" type="ORF">BDV25DRAFT_165240</name>
</gene>
<evidence type="ECO:0000313" key="2">
    <source>
        <dbReference type="EMBL" id="KAE8145170.1"/>
    </source>
</evidence>
<dbReference type="OrthoDB" id="5387413at2759"/>